<evidence type="ECO:0000313" key="1">
    <source>
        <dbReference type="EMBL" id="AIF09345.1"/>
    </source>
</evidence>
<name>A0A075H2B3_9ARCH</name>
<reference evidence="1" key="1">
    <citation type="journal article" date="2014" name="Genome Biol. Evol.">
        <title>Pangenome evidence for extensive interdomain horizontal transfer affecting lineage core and shell genes in uncultured planktonic thaumarchaeota and euryarchaeota.</title>
        <authorList>
            <person name="Deschamps P."/>
            <person name="Zivanovic Y."/>
            <person name="Moreira D."/>
            <person name="Rodriguez-Valera F."/>
            <person name="Lopez-Garcia P."/>
        </authorList>
    </citation>
    <scope>NUCLEOTIDE SEQUENCE</scope>
</reference>
<protein>
    <submittedName>
        <fullName evidence="1">Uncharacterized protein</fullName>
    </submittedName>
</protein>
<proteinExistence type="predicted"/>
<dbReference type="AlphaFoldDB" id="A0A075H2B3"/>
<sequence>MNLPASGGGELLLPAFAELYKLTKLHLPSINSLAPKLPSFDKITLN</sequence>
<organism evidence="1">
    <name type="scientific">uncultured marine thaumarchaeote KM3_36_B08</name>
    <dbReference type="NCBI Taxonomy" id="1456135"/>
    <lineage>
        <taxon>Archaea</taxon>
        <taxon>Nitrososphaerota</taxon>
        <taxon>environmental samples</taxon>
    </lineage>
</organism>
<dbReference type="EMBL" id="KF900859">
    <property type="protein sequence ID" value="AIF09345.1"/>
    <property type="molecule type" value="Genomic_DNA"/>
</dbReference>
<accession>A0A075H2B3</accession>